<dbReference type="Pfam" id="PF13412">
    <property type="entry name" value="HTH_24"/>
    <property type="match status" value="1"/>
</dbReference>
<dbReference type="Pfam" id="PF00480">
    <property type="entry name" value="ROK"/>
    <property type="match status" value="1"/>
</dbReference>
<comment type="similarity">
    <text evidence="1">Belongs to the ROK (NagC/XylR) family.</text>
</comment>
<evidence type="ECO:0000313" key="2">
    <source>
        <dbReference type="EMBL" id="BBE30700.1"/>
    </source>
</evidence>
<dbReference type="SUPFAM" id="SSF46785">
    <property type="entry name" value="Winged helix' DNA-binding domain"/>
    <property type="match status" value="1"/>
</dbReference>
<dbReference type="InterPro" id="IPR036388">
    <property type="entry name" value="WH-like_DNA-bd_sf"/>
</dbReference>
<dbReference type="RefSeq" id="WP_190615771.1">
    <property type="nucleotide sequence ID" value="NZ_AP018712.1"/>
</dbReference>
<keyword evidence="3" id="KW-1185">Reference proteome</keyword>
<dbReference type="PANTHER" id="PTHR18964:SF110">
    <property type="entry name" value="TRANSCRIPTIONAL REGULATOR, XYLR-RELATED"/>
    <property type="match status" value="1"/>
</dbReference>
<dbReference type="SUPFAM" id="SSF53067">
    <property type="entry name" value="Actin-like ATPase domain"/>
    <property type="match status" value="1"/>
</dbReference>
<protein>
    <submittedName>
        <fullName evidence="2">Sugar kinase</fullName>
    </submittedName>
</protein>
<dbReference type="AlphaFoldDB" id="A0A7G1G2T5"/>
<keyword evidence="2" id="KW-0808">Transferase</keyword>
<dbReference type="InterPro" id="IPR036390">
    <property type="entry name" value="WH_DNA-bd_sf"/>
</dbReference>
<dbReference type="Gene3D" id="1.10.10.10">
    <property type="entry name" value="Winged helix-like DNA-binding domain superfamily/Winged helix DNA-binding domain"/>
    <property type="match status" value="1"/>
</dbReference>
<name>A0A7G1G2T5_9BACT</name>
<accession>A0A7G1G2T5</accession>
<organism evidence="2 3">
    <name type="scientific">Tepiditoga spiralis</name>
    <dbReference type="NCBI Taxonomy" id="2108365"/>
    <lineage>
        <taxon>Bacteria</taxon>
        <taxon>Thermotogati</taxon>
        <taxon>Thermotogota</taxon>
        <taxon>Thermotogae</taxon>
        <taxon>Petrotogales</taxon>
        <taxon>Petrotogaceae</taxon>
        <taxon>Tepiditoga</taxon>
    </lineage>
</organism>
<dbReference type="GO" id="GO:0016301">
    <property type="term" value="F:kinase activity"/>
    <property type="evidence" value="ECO:0007669"/>
    <property type="project" value="UniProtKB-KW"/>
</dbReference>
<proteinExistence type="inferred from homology"/>
<dbReference type="CDD" id="cd23763">
    <property type="entry name" value="ASKHA_ATPase_ROK"/>
    <property type="match status" value="1"/>
</dbReference>
<sequence length="338" mass="38667">MNKSFKSSELKILNKRKILKHIFLNKQVTRKELANITGLSNSSITRIITELILDNYIISTQKINESKYGRKSEVLSINKEKMSALIVDIDIKTTMLGYGRFDGSVEILKTIPTLNDFKKFKEYMIKFIKLFNYNFEYISFSIPGIVDSNNKKIINTPNLGWKNLFYKDIKLKNVLLDNDSNLSMLAEKTFSKDMKNIENAIFILVKEGIGAGLLINNNLYRGKNYGAGEIGHNIIFNKNKEIPLEKTVDFQNNYNNTLKILAQNISHSINLLNLEKVILGGKILNLQNESINKLKEMIIDFTFKNNKILDIRTTNFNYVPASMIGACSNAVLNFINKI</sequence>
<keyword evidence="2" id="KW-0418">Kinase</keyword>
<dbReference type="PROSITE" id="PS01125">
    <property type="entry name" value="ROK"/>
    <property type="match status" value="1"/>
</dbReference>
<dbReference type="EMBL" id="AP018712">
    <property type="protein sequence ID" value="BBE30700.1"/>
    <property type="molecule type" value="Genomic_DNA"/>
</dbReference>
<reference evidence="2 3" key="1">
    <citation type="submission" date="2018-06" db="EMBL/GenBank/DDBJ databases">
        <title>Genome sequencing of Oceanotoga sp. sy52.</title>
        <authorList>
            <person name="Mori K."/>
        </authorList>
    </citation>
    <scope>NUCLEOTIDE SEQUENCE [LARGE SCALE GENOMIC DNA]</scope>
    <source>
        <strain evidence="3">sy52</strain>
    </source>
</reference>
<dbReference type="InterPro" id="IPR000600">
    <property type="entry name" value="ROK"/>
</dbReference>
<gene>
    <name evidence="2" type="ORF">OSSY52_08410</name>
</gene>
<dbReference type="PANTHER" id="PTHR18964">
    <property type="entry name" value="ROK (REPRESSOR, ORF, KINASE) FAMILY"/>
    <property type="match status" value="1"/>
</dbReference>
<dbReference type="InterPro" id="IPR049874">
    <property type="entry name" value="ROK_cs"/>
</dbReference>
<dbReference type="KEGG" id="ocy:OSSY52_08410"/>
<dbReference type="Gene3D" id="3.30.420.40">
    <property type="match status" value="3"/>
</dbReference>
<evidence type="ECO:0000256" key="1">
    <source>
        <dbReference type="ARBA" id="ARBA00006479"/>
    </source>
</evidence>
<dbReference type="InParanoid" id="A0A7G1G2T5"/>
<dbReference type="InterPro" id="IPR043129">
    <property type="entry name" value="ATPase_NBD"/>
</dbReference>
<dbReference type="Proteomes" id="UP000516361">
    <property type="component" value="Chromosome"/>
</dbReference>
<evidence type="ECO:0000313" key="3">
    <source>
        <dbReference type="Proteomes" id="UP000516361"/>
    </source>
</evidence>